<organism evidence="9 10">
    <name type="scientific">Anisodus tanguticus</name>
    <dbReference type="NCBI Taxonomy" id="243964"/>
    <lineage>
        <taxon>Eukaryota</taxon>
        <taxon>Viridiplantae</taxon>
        <taxon>Streptophyta</taxon>
        <taxon>Embryophyta</taxon>
        <taxon>Tracheophyta</taxon>
        <taxon>Spermatophyta</taxon>
        <taxon>Magnoliopsida</taxon>
        <taxon>eudicotyledons</taxon>
        <taxon>Gunneridae</taxon>
        <taxon>Pentapetalae</taxon>
        <taxon>asterids</taxon>
        <taxon>lamiids</taxon>
        <taxon>Solanales</taxon>
        <taxon>Solanaceae</taxon>
        <taxon>Solanoideae</taxon>
        <taxon>Hyoscyameae</taxon>
        <taxon>Anisodus</taxon>
    </lineage>
</organism>
<keyword evidence="3" id="KW-0964">Secreted</keyword>
<keyword evidence="7" id="KW-0443">Lipid metabolism</keyword>
<evidence type="ECO:0000256" key="5">
    <source>
        <dbReference type="ARBA" id="ARBA00022801"/>
    </source>
</evidence>
<comment type="similarity">
    <text evidence="2">Belongs to the 'GDSL' lipolytic enzyme family.</text>
</comment>
<dbReference type="InterPro" id="IPR036514">
    <property type="entry name" value="SGNH_hydro_sf"/>
</dbReference>
<keyword evidence="6" id="KW-0442">Lipid degradation</keyword>
<sequence>MACCAQIFFTIATIFLVVNLTAFVQGAPKVPCYFIFGDSLLDNGNNNDLHTTAKANYPPYGIDFTDGRPTGRFTNGRNTADFLAEHLDFDHYIPPFASADGSEILEGVNYASGSAGIRNDSGSHLGDRIYLGRQLENHKVTISRLGNLLGNTTSAKKHLNKCLFIVGIGSNDYINNYLMPEIYPSSQLYTPSAYATALITQYSQHLRTLYEDGARKVALFGLGQIGCIPAELQKHNTRRCVGSTNDAIKLFNSKLKSLVDGLNINFPDAKFTYINMYSISSIIGTVSVLNRPCCEVLETVPEGQCAPGETPCLLRGIYLFYDNFHPTEIANRIATNRAYNALLPSDAYPMDIRHLVRTNNVYESSFDYV</sequence>
<evidence type="ECO:0000256" key="6">
    <source>
        <dbReference type="ARBA" id="ARBA00022963"/>
    </source>
</evidence>
<evidence type="ECO:0000256" key="2">
    <source>
        <dbReference type="ARBA" id="ARBA00008668"/>
    </source>
</evidence>
<comment type="subcellular location">
    <subcellularLocation>
        <location evidence="1">Secreted</location>
    </subcellularLocation>
</comment>
<evidence type="ECO:0000256" key="8">
    <source>
        <dbReference type="SAM" id="SignalP"/>
    </source>
</evidence>
<dbReference type="AlphaFoldDB" id="A0AAE1R945"/>
<comment type="caution">
    <text evidence="9">The sequence shown here is derived from an EMBL/GenBank/DDBJ whole genome shotgun (WGS) entry which is preliminary data.</text>
</comment>
<feature type="signal peptide" evidence="8">
    <location>
        <begin position="1"/>
        <end position="26"/>
    </location>
</feature>
<dbReference type="Gene3D" id="3.40.50.1110">
    <property type="entry name" value="SGNH hydrolase"/>
    <property type="match status" value="1"/>
</dbReference>
<accession>A0AAE1R945</accession>
<keyword evidence="4 8" id="KW-0732">Signal</keyword>
<dbReference type="PANTHER" id="PTHR45650:SF36">
    <property type="entry name" value="ZINC FINGER PROTEIN"/>
    <property type="match status" value="1"/>
</dbReference>
<evidence type="ECO:0000256" key="4">
    <source>
        <dbReference type="ARBA" id="ARBA00022729"/>
    </source>
</evidence>
<dbReference type="InterPro" id="IPR035669">
    <property type="entry name" value="SGNH_plant_lipase-like"/>
</dbReference>
<name>A0AAE1R945_9SOLA</name>
<keyword evidence="10" id="KW-1185">Reference proteome</keyword>
<proteinExistence type="inferred from homology"/>
<dbReference type="CDD" id="cd01837">
    <property type="entry name" value="SGNH_plant_lipase_like"/>
    <property type="match status" value="1"/>
</dbReference>
<dbReference type="Pfam" id="PF00657">
    <property type="entry name" value="Lipase_GDSL"/>
    <property type="match status" value="1"/>
</dbReference>
<dbReference type="GO" id="GO:0016788">
    <property type="term" value="F:hydrolase activity, acting on ester bonds"/>
    <property type="evidence" value="ECO:0007669"/>
    <property type="project" value="InterPro"/>
</dbReference>
<dbReference type="InterPro" id="IPR051238">
    <property type="entry name" value="GDSL_esterase/lipase"/>
</dbReference>
<reference evidence="9" key="1">
    <citation type="submission" date="2023-12" db="EMBL/GenBank/DDBJ databases">
        <title>Genome assembly of Anisodus tanguticus.</title>
        <authorList>
            <person name="Wang Y.-J."/>
        </authorList>
    </citation>
    <scope>NUCLEOTIDE SEQUENCE</scope>
    <source>
        <strain evidence="9">KB-2021</strain>
        <tissue evidence="9">Leaf</tissue>
    </source>
</reference>
<gene>
    <name evidence="9" type="ORF">RND71_033632</name>
</gene>
<dbReference type="GO" id="GO:0005576">
    <property type="term" value="C:extracellular region"/>
    <property type="evidence" value="ECO:0007669"/>
    <property type="project" value="UniProtKB-SubCell"/>
</dbReference>
<dbReference type="PANTHER" id="PTHR45650">
    <property type="entry name" value="GDSL-LIKE LIPASE/ACYLHYDROLASE-RELATED"/>
    <property type="match status" value="1"/>
</dbReference>
<evidence type="ECO:0000256" key="3">
    <source>
        <dbReference type="ARBA" id="ARBA00022525"/>
    </source>
</evidence>
<dbReference type="EMBL" id="JAVYJV010000018">
    <property type="protein sequence ID" value="KAK4347293.1"/>
    <property type="molecule type" value="Genomic_DNA"/>
</dbReference>
<evidence type="ECO:0008006" key="11">
    <source>
        <dbReference type="Google" id="ProtNLM"/>
    </source>
</evidence>
<evidence type="ECO:0000313" key="9">
    <source>
        <dbReference type="EMBL" id="KAK4347293.1"/>
    </source>
</evidence>
<feature type="chain" id="PRO_5042215188" description="GDSL esterase/lipase At1g29670-like" evidence="8">
    <location>
        <begin position="27"/>
        <end position="369"/>
    </location>
</feature>
<evidence type="ECO:0000256" key="1">
    <source>
        <dbReference type="ARBA" id="ARBA00004613"/>
    </source>
</evidence>
<protein>
    <recommendedName>
        <fullName evidence="11">GDSL esterase/lipase At1g29670-like</fullName>
    </recommendedName>
</protein>
<keyword evidence="5" id="KW-0378">Hydrolase</keyword>
<dbReference type="GO" id="GO:0016042">
    <property type="term" value="P:lipid catabolic process"/>
    <property type="evidence" value="ECO:0007669"/>
    <property type="project" value="UniProtKB-KW"/>
</dbReference>
<dbReference type="InterPro" id="IPR001087">
    <property type="entry name" value="GDSL"/>
</dbReference>
<evidence type="ECO:0000313" key="10">
    <source>
        <dbReference type="Proteomes" id="UP001291623"/>
    </source>
</evidence>
<dbReference type="Proteomes" id="UP001291623">
    <property type="component" value="Unassembled WGS sequence"/>
</dbReference>
<evidence type="ECO:0000256" key="7">
    <source>
        <dbReference type="ARBA" id="ARBA00023098"/>
    </source>
</evidence>
<dbReference type="SUPFAM" id="SSF52266">
    <property type="entry name" value="SGNH hydrolase"/>
    <property type="match status" value="1"/>
</dbReference>